<reference evidence="1 2" key="1">
    <citation type="journal article" date="2018" name="Sci. Rep.">
        <title>Genomic signatures of local adaptation to the degree of environmental predictability in rotifers.</title>
        <authorList>
            <person name="Franch-Gras L."/>
            <person name="Hahn C."/>
            <person name="Garcia-Roger E.M."/>
            <person name="Carmona M.J."/>
            <person name="Serra M."/>
            <person name="Gomez A."/>
        </authorList>
    </citation>
    <scope>NUCLEOTIDE SEQUENCE [LARGE SCALE GENOMIC DNA]</scope>
    <source>
        <strain evidence="1">HYR1</strain>
    </source>
</reference>
<name>A0A3M7RR99_BRAPC</name>
<keyword evidence="2" id="KW-1185">Reference proteome</keyword>
<proteinExistence type="predicted"/>
<evidence type="ECO:0000313" key="2">
    <source>
        <dbReference type="Proteomes" id="UP000276133"/>
    </source>
</evidence>
<dbReference type="Proteomes" id="UP000276133">
    <property type="component" value="Unassembled WGS sequence"/>
</dbReference>
<protein>
    <submittedName>
        <fullName evidence="1">Uncharacterized protein</fullName>
    </submittedName>
</protein>
<gene>
    <name evidence="1" type="ORF">BpHYR1_034346</name>
</gene>
<accession>A0A3M7RR99</accession>
<dbReference type="AlphaFoldDB" id="A0A3M7RR99"/>
<dbReference type="EMBL" id="REGN01002844">
    <property type="protein sequence ID" value="RNA25865.1"/>
    <property type="molecule type" value="Genomic_DNA"/>
</dbReference>
<sequence length="65" mass="7956">MIKRTEKYAKKLNNFFSKFLKHNSLFNFLHFVLFFCTEFHKTEKNVLLVQKKNLDFLGPFGFYEE</sequence>
<comment type="caution">
    <text evidence="1">The sequence shown here is derived from an EMBL/GenBank/DDBJ whole genome shotgun (WGS) entry which is preliminary data.</text>
</comment>
<organism evidence="1 2">
    <name type="scientific">Brachionus plicatilis</name>
    <name type="common">Marine rotifer</name>
    <name type="synonym">Brachionus muelleri</name>
    <dbReference type="NCBI Taxonomy" id="10195"/>
    <lineage>
        <taxon>Eukaryota</taxon>
        <taxon>Metazoa</taxon>
        <taxon>Spiralia</taxon>
        <taxon>Gnathifera</taxon>
        <taxon>Rotifera</taxon>
        <taxon>Eurotatoria</taxon>
        <taxon>Monogononta</taxon>
        <taxon>Pseudotrocha</taxon>
        <taxon>Ploima</taxon>
        <taxon>Brachionidae</taxon>
        <taxon>Brachionus</taxon>
    </lineage>
</organism>
<evidence type="ECO:0000313" key="1">
    <source>
        <dbReference type="EMBL" id="RNA25865.1"/>
    </source>
</evidence>